<gene>
    <name evidence="1" type="ORF">SPHA_61127</name>
</gene>
<dbReference type="PANTHER" id="PTHR31655">
    <property type="entry name" value="PROTEIN FAM78A"/>
    <property type="match status" value="1"/>
</dbReference>
<evidence type="ECO:0000313" key="2">
    <source>
        <dbReference type="Proteomes" id="UP000597762"/>
    </source>
</evidence>
<accession>A0A812DWG5</accession>
<sequence length="162" mass="18678">MISDCDGSYYPWYGSNEEVVQFRCPDLNGKRCTIQMVDNFHPHVTWRNPTNPNRLRPNLTYIIRRQSFLVWLVAWKVATMKSYILKNFHWNMNVEIRVNPDAPVGHRAQLVSSPLLRQPVCLSMPVAIPPRALLPPNANSAQRLVWYPTKGTPVIIIPPAIY</sequence>
<dbReference type="AlphaFoldDB" id="A0A812DWG5"/>
<protein>
    <submittedName>
        <fullName evidence="1">Protein FAM78A,Protein FAM78B</fullName>
    </submittedName>
</protein>
<dbReference type="Proteomes" id="UP000597762">
    <property type="component" value="Unassembled WGS sequence"/>
</dbReference>
<dbReference type="InterPro" id="IPR029638">
    <property type="entry name" value="FAM78"/>
</dbReference>
<organism evidence="1 2">
    <name type="scientific">Acanthosepion pharaonis</name>
    <name type="common">Pharaoh cuttlefish</name>
    <name type="synonym">Sepia pharaonis</name>
    <dbReference type="NCBI Taxonomy" id="158019"/>
    <lineage>
        <taxon>Eukaryota</taxon>
        <taxon>Metazoa</taxon>
        <taxon>Spiralia</taxon>
        <taxon>Lophotrochozoa</taxon>
        <taxon>Mollusca</taxon>
        <taxon>Cephalopoda</taxon>
        <taxon>Coleoidea</taxon>
        <taxon>Decapodiformes</taxon>
        <taxon>Sepiida</taxon>
        <taxon>Sepiina</taxon>
        <taxon>Sepiidae</taxon>
        <taxon>Acanthosepion</taxon>
    </lineage>
</organism>
<keyword evidence="2" id="KW-1185">Reference proteome</keyword>
<reference evidence="1" key="1">
    <citation type="submission" date="2021-01" db="EMBL/GenBank/DDBJ databases">
        <authorList>
            <person name="Li R."/>
            <person name="Bekaert M."/>
        </authorList>
    </citation>
    <scope>NUCLEOTIDE SEQUENCE</scope>
    <source>
        <strain evidence="1">Farmed</strain>
    </source>
</reference>
<dbReference type="PANTHER" id="PTHR31655:SF7">
    <property type="entry name" value="PROTEIN FAM78A"/>
    <property type="match status" value="1"/>
</dbReference>
<evidence type="ECO:0000313" key="1">
    <source>
        <dbReference type="EMBL" id="CAE1309409.1"/>
    </source>
</evidence>
<proteinExistence type="predicted"/>
<dbReference type="OrthoDB" id="9971204at2759"/>
<name>A0A812DWG5_ACAPH</name>
<comment type="caution">
    <text evidence="1">The sequence shown here is derived from an EMBL/GenBank/DDBJ whole genome shotgun (WGS) entry which is preliminary data.</text>
</comment>
<dbReference type="EMBL" id="CAHIKZ030004296">
    <property type="protein sequence ID" value="CAE1309409.1"/>
    <property type="molecule type" value="Genomic_DNA"/>
</dbReference>